<gene>
    <name evidence="1" type="ORF">F5050DRAFT_1813134</name>
</gene>
<accession>A0ABQ8PX19</accession>
<keyword evidence="2" id="KW-1185">Reference proteome</keyword>
<organism evidence="1 2">
    <name type="scientific">Lentinula boryana</name>
    <dbReference type="NCBI Taxonomy" id="40481"/>
    <lineage>
        <taxon>Eukaryota</taxon>
        <taxon>Fungi</taxon>
        <taxon>Dikarya</taxon>
        <taxon>Basidiomycota</taxon>
        <taxon>Agaricomycotina</taxon>
        <taxon>Agaricomycetes</taxon>
        <taxon>Agaricomycetidae</taxon>
        <taxon>Agaricales</taxon>
        <taxon>Marasmiineae</taxon>
        <taxon>Omphalotaceae</taxon>
        <taxon>Lentinula</taxon>
    </lineage>
</organism>
<evidence type="ECO:0000313" key="1">
    <source>
        <dbReference type="EMBL" id="KAJ3990983.1"/>
    </source>
</evidence>
<protein>
    <submittedName>
        <fullName evidence="1">Uncharacterized protein</fullName>
    </submittedName>
</protein>
<sequence>MREVQMKECTENLANGQAGIAILMKEPSLERRKEMVLAQSSLFLVFSSPETGWTISTSQHARDGACGRVHALLDERQELALIPLECVVYREDDLLWLEDEAEDAAAPNKETDIKPHC</sequence>
<name>A0ABQ8PX19_9AGAR</name>
<evidence type="ECO:0000313" key="2">
    <source>
        <dbReference type="Proteomes" id="UP001163828"/>
    </source>
</evidence>
<dbReference type="EMBL" id="MU791265">
    <property type="protein sequence ID" value="KAJ3990983.1"/>
    <property type="molecule type" value="Genomic_DNA"/>
</dbReference>
<reference evidence="1" key="1">
    <citation type="submission" date="2022-08" db="EMBL/GenBank/DDBJ databases">
        <authorList>
            <consortium name="DOE Joint Genome Institute"/>
            <person name="Min B."/>
            <person name="Riley R."/>
            <person name="Sierra-Patev S."/>
            <person name="Naranjo-Ortiz M."/>
            <person name="Looney B."/>
            <person name="Konkel Z."/>
            <person name="Slot J.C."/>
            <person name="Sakamoto Y."/>
            <person name="Steenwyk J.L."/>
            <person name="Rokas A."/>
            <person name="Carro J."/>
            <person name="Camarero S."/>
            <person name="Ferreira P."/>
            <person name="Molpeceres G."/>
            <person name="Ruiz-Duenas F.J."/>
            <person name="Serrano A."/>
            <person name="Henrissat B."/>
            <person name="Drula E."/>
            <person name="Hughes K.W."/>
            <person name="Mata J.L."/>
            <person name="Ishikawa N.K."/>
            <person name="Vargas-Isla R."/>
            <person name="Ushijima S."/>
            <person name="Smith C.A."/>
            <person name="Ahrendt S."/>
            <person name="Andreopoulos W."/>
            <person name="He G."/>
            <person name="Labutti K."/>
            <person name="Lipzen A."/>
            <person name="Ng V."/>
            <person name="Sandor L."/>
            <person name="Barry K."/>
            <person name="Martinez A.T."/>
            <person name="Xiao Y."/>
            <person name="Gibbons J.G."/>
            <person name="Terashima K."/>
            <person name="Hibbett D.S."/>
            <person name="Grigoriev I.V."/>
        </authorList>
    </citation>
    <scope>NUCLEOTIDE SEQUENCE</scope>
    <source>
        <strain evidence="1">TFB10827</strain>
    </source>
</reference>
<dbReference type="Proteomes" id="UP001163828">
    <property type="component" value="Unassembled WGS sequence"/>
</dbReference>
<comment type="caution">
    <text evidence="1">The sequence shown here is derived from an EMBL/GenBank/DDBJ whole genome shotgun (WGS) entry which is preliminary data.</text>
</comment>
<proteinExistence type="predicted"/>